<dbReference type="SUPFAM" id="SSF52402">
    <property type="entry name" value="Adenine nucleotide alpha hydrolases-like"/>
    <property type="match status" value="1"/>
</dbReference>
<reference evidence="11 12" key="1">
    <citation type="journal article" date="2024" name="Nat. Commun.">
        <title>Phylogenomics reveals the evolutionary origins of lichenization in chlorophyte algae.</title>
        <authorList>
            <person name="Puginier C."/>
            <person name="Libourel C."/>
            <person name="Otte J."/>
            <person name="Skaloud P."/>
            <person name="Haon M."/>
            <person name="Grisel S."/>
            <person name="Petersen M."/>
            <person name="Berrin J.G."/>
            <person name="Delaux P.M."/>
            <person name="Dal Grande F."/>
            <person name="Keller J."/>
        </authorList>
    </citation>
    <scope>NUCLEOTIDE SEQUENCE [LARGE SCALE GENOMIC DNA]</scope>
    <source>
        <strain evidence="11 12">SAG 216-7</strain>
    </source>
</reference>
<dbReference type="InterPro" id="IPR036922">
    <property type="entry name" value="Rieske_2Fe-2S_sf"/>
</dbReference>
<dbReference type="InterPro" id="IPR030662">
    <property type="entry name" value="DPH6/MJ0570"/>
</dbReference>
<keyword evidence="8" id="KW-0812">Transmembrane</keyword>
<dbReference type="Gene3D" id="3.30.1330.40">
    <property type="entry name" value="RutC-like"/>
    <property type="match status" value="1"/>
</dbReference>
<evidence type="ECO:0000256" key="3">
    <source>
        <dbReference type="ARBA" id="ARBA00023002"/>
    </source>
</evidence>
<evidence type="ECO:0000256" key="1">
    <source>
        <dbReference type="ARBA" id="ARBA00012089"/>
    </source>
</evidence>
<feature type="transmembrane region" description="Helical" evidence="8">
    <location>
        <begin position="46"/>
        <end position="68"/>
    </location>
</feature>
<keyword evidence="8" id="KW-1133">Transmembrane helix</keyword>
<evidence type="ECO:0000256" key="5">
    <source>
        <dbReference type="ARBA" id="ARBA00029814"/>
    </source>
</evidence>
<sequence length="543" mass="60270">MKVIALVSGGKDSCYNMHLCKQFGHEIVALANLLPMSPDVDELDSYMFQTVGHQIISMYAACMGVPLFRRRIKGASVQQDLIYTFTERDEVEDMLQLLAFAKRKHPEIEAVSSGAIASDYQRQRVEHVCARLNLVSLSYMWRQPQRQLYSAMLDAGIKAVLIKVAAMGLQPELHLGKDLQDMQTHLQKLERLYGCNQALHGALDAIQRALDPHGLSLASALFVHLYLARMEDFGAANMAYGQHFPAVSPPARACVQAQLPPGLDVTVDILFAQDVASRRQSKLFKGKFDIAQQRSCLTRSTEQEVKAAETSEESISDNWVPVCRPEEIPKGFRYEVKAQGVDVLLLWYRNQIYAIEQRSPAAGAYSEGFINSKLTQDYEIECPDTKSLFSLKTGEITAWYPTNPVLRLVTPQDTVRNLDVYPVKLTQDAILVDVSGAATTKFKSARGGSDTSIDNNNVFSIEPRVYVEGTTPEEIVPMGSSSTKEKLDPYVLAITIFAIACVAVAGTAVAIYLESFVGLGIFWAILLAITGTYVFNYLKEEEN</sequence>
<protein>
    <recommendedName>
        <fullName evidence="2">Diphthine--ammonia ligase</fullName>
        <ecNumber evidence="1">6.3.1.14</ecNumber>
    </recommendedName>
    <alternativeName>
        <fullName evidence="5">Diphthamide synthase</fullName>
    </alternativeName>
    <alternativeName>
        <fullName evidence="6">Diphthamide synthetase</fullName>
    </alternativeName>
</protein>
<dbReference type="InterPro" id="IPR014729">
    <property type="entry name" value="Rossmann-like_a/b/a_fold"/>
</dbReference>
<keyword evidence="8" id="KW-0472">Membrane</keyword>
<dbReference type="PANTHER" id="PTHR12196:SF2">
    <property type="entry name" value="DIPHTHINE--AMMONIA LIGASE"/>
    <property type="match status" value="1"/>
</dbReference>
<feature type="domain" description="Diphthamide synthase" evidence="9">
    <location>
        <begin position="1"/>
        <end position="201"/>
    </location>
</feature>
<gene>
    <name evidence="11" type="ORF">WJX75_003780</name>
</gene>
<proteinExistence type="predicted"/>
<dbReference type="CDD" id="cd03467">
    <property type="entry name" value="Rieske"/>
    <property type="match status" value="1"/>
</dbReference>
<feature type="transmembrane region" description="Helical" evidence="8">
    <location>
        <begin position="490"/>
        <end position="513"/>
    </location>
</feature>
<dbReference type="Proteomes" id="UP001491310">
    <property type="component" value="Unassembled WGS sequence"/>
</dbReference>
<comment type="catalytic activity">
    <reaction evidence="7">
        <text>diphthine-[translation elongation factor 2] + NH4(+) + ATP = diphthamide-[translation elongation factor 2] + AMP + diphosphate + H(+)</text>
        <dbReference type="Rhea" id="RHEA:19753"/>
        <dbReference type="Rhea" id="RHEA-COMP:10172"/>
        <dbReference type="Rhea" id="RHEA-COMP:10174"/>
        <dbReference type="ChEBI" id="CHEBI:15378"/>
        <dbReference type="ChEBI" id="CHEBI:16692"/>
        <dbReference type="ChEBI" id="CHEBI:28938"/>
        <dbReference type="ChEBI" id="CHEBI:30616"/>
        <dbReference type="ChEBI" id="CHEBI:33019"/>
        <dbReference type="ChEBI" id="CHEBI:82696"/>
        <dbReference type="ChEBI" id="CHEBI:456215"/>
        <dbReference type="EC" id="6.3.1.14"/>
    </reaction>
</comment>
<evidence type="ECO:0000313" key="11">
    <source>
        <dbReference type="EMBL" id="KAK9908177.1"/>
    </source>
</evidence>
<evidence type="ECO:0000259" key="10">
    <source>
        <dbReference type="Pfam" id="PF13806"/>
    </source>
</evidence>
<evidence type="ECO:0000313" key="12">
    <source>
        <dbReference type="Proteomes" id="UP001491310"/>
    </source>
</evidence>
<evidence type="ECO:0000256" key="6">
    <source>
        <dbReference type="ARBA" id="ARBA00031552"/>
    </source>
</evidence>
<evidence type="ECO:0000256" key="8">
    <source>
        <dbReference type="SAM" id="Phobius"/>
    </source>
</evidence>
<keyword evidence="3" id="KW-0560">Oxidoreductase</keyword>
<dbReference type="Pfam" id="PF13806">
    <property type="entry name" value="Rieske_2"/>
    <property type="match status" value="1"/>
</dbReference>
<dbReference type="NCBIfam" id="TIGR00290">
    <property type="entry name" value="MJ0570_dom"/>
    <property type="match status" value="1"/>
</dbReference>
<dbReference type="PANTHER" id="PTHR12196">
    <property type="entry name" value="DOMAIN OF UNKNOWN FUNCTION 71 DUF71 -CONTAINING PROTEIN"/>
    <property type="match status" value="1"/>
</dbReference>
<evidence type="ECO:0000259" key="9">
    <source>
        <dbReference type="Pfam" id="PF01902"/>
    </source>
</evidence>
<comment type="caution">
    <text evidence="11">The sequence shown here is derived from an EMBL/GenBank/DDBJ whole genome shotgun (WGS) entry which is preliminary data.</text>
</comment>
<keyword evidence="12" id="KW-1185">Reference proteome</keyword>
<dbReference type="InterPro" id="IPR012748">
    <property type="entry name" value="Rieske-like_NirD"/>
</dbReference>
<dbReference type="EC" id="6.3.1.14" evidence="1"/>
<dbReference type="SUPFAM" id="SSF50022">
    <property type="entry name" value="ISP domain"/>
    <property type="match status" value="1"/>
</dbReference>
<evidence type="ECO:0000256" key="7">
    <source>
        <dbReference type="ARBA" id="ARBA00048108"/>
    </source>
</evidence>
<evidence type="ECO:0000256" key="4">
    <source>
        <dbReference type="ARBA" id="ARBA00023063"/>
    </source>
</evidence>
<feature type="transmembrane region" description="Helical" evidence="8">
    <location>
        <begin position="519"/>
        <end position="538"/>
    </location>
</feature>
<dbReference type="Pfam" id="PF01902">
    <property type="entry name" value="Diphthami_syn_2"/>
    <property type="match status" value="1"/>
</dbReference>
<dbReference type="EMBL" id="JALJOT010000008">
    <property type="protein sequence ID" value="KAK9908177.1"/>
    <property type="molecule type" value="Genomic_DNA"/>
</dbReference>
<keyword evidence="4" id="KW-0534">Nitrate assimilation</keyword>
<dbReference type="CDD" id="cd01994">
    <property type="entry name" value="AANH_PF0828-like"/>
    <property type="match status" value="1"/>
</dbReference>
<dbReference type="Gene3D" id="2.102.10.10">
    <property type="entry name" value="Rieske [2Fe-2S] iron-sulphur domain"/>
    <property type="match status" value="1"/>
</dbReference>
<dbReference type="Gene3D" id="3.40.50.620">
    <property type="entry name" value="HUPs"/>
    <property type="match status" value="1"/>
</dbReference>
<name>A0ABR2YMV3_9CHLO</name>
<dbReference type="InterPro" id="IPR002761">
    <property type="entry name" value="Diphthami_syn_dom"/>
</dbReference>
<dbReference type="SUPFAM" id="SSF55298">
    <property type="entry name" value="YjgF-like"/>
    <property type="match status" value="1"/>
</dbReference>
<feature type="domain" description="Rieske-like [2Fe-2S]" evidence="10">
    <location>
        <begin position="318"/>
        <end position="432"/>
    </location>
</feature>
<dbReference type="InterPro" id="IPR035959">
    <property type="entry name" value="RutC-like_sf"/>
</dbReference>
<accession>A0ABR2YMV3</accession>
<evidence type="ECO:0000256" key="2">
    <source>
        <dbReference type="ARBA" id="ARBA00018426"/>
    </source>
</evidence>
<organism evidence="11 12">
    <name type="scientific">Coccomyxa subellipsoidea</name>
    <dbReference type="NCBI Taxonomy" id="248742"/>
    <lineage>
        <taxon>Eukaryota</taxon>
        <taxon>Viridiplantae</taxon>
        <taxon>Chlorophyta</taxon>
        <taxon>core chlorophytes</taxon>
        <taxon>Trebouxiophyceae</taxon>
        <taxon>Trebouxiophyceae incertae sedis</taxon>
        <taxon>Coccomyxaceae</taxon>
        <taxon>Coccomyxa</taxon>
    </lineage>
</organism>